<name>A0A1M5TI85_9BRAD</name>
<sequence>MRKTAAAASILLCLVPPAARAVDWSLRSTASETVELNNNLFLSPAPIGGTLGSYSTISANAEARTPTSKFDFDSYVNYNKYFGPGASTLPDTENLSYGFKGHYETFGKNNSDRNYLDAGYTSQSAAFALLGQLGVLTNVVGSLNTFNFGGGIDRSLSALDTVSLSARSTLTSYDPPSAGTAFTDTSANASWSHRLSSLTSITASSNAEWLAFNNASSTNIMILRNQGGFDTSLSPLLSFHGMWGAANVQTENNGVGAVSGSATGLIYDMLLTYKALKNTTFTVAAFQSVGPTAIGSLVQTTSVRAGVSHAINSVSSVTFSADEFQTTSTTTGQFASASVSYSRTLARDWTAAITYRYLHSFGTTGGTVAITPIIGGLPVVSTIGAASSNSIVVVVSKSTTLLAHTE</sequence>
<proteinExistence type="predicted"/>
<accession>A0A1M5TI85</accession>
<evidence type="ECO:0000313" key="2">
    <source>
        <dbReference type="EMBL" id="SHH50515.1"/>
    </source>
</evidence>
<dbReference type="RefSeq" id="WP_154072481.1">
    <property type="nucleotide sequence ID" value="NZ_LT670817.1"/>
</dbReference>
<dbReference type="EMBL" id="LT670817">
    <property type="protein sequence ID" value="SHH50515.1"/>
    <property type="molecule type" value="Genomic_DNA"/>
</dbReference>
<evidence type="ECO:0000256" key="1">
    <source>
        <dbReference type="SAM" id="SignalP"/>
    </source>
</evidence>
<keyword evidence="1" id="KW-0732">Signal</keyword>
<evidence type="ECO:0008006" key="4">
    <source>
        <dbReference type="Google" id="ProtNLM"/>
    </source>
</evidence>
<dbReference type="Proteomes" id="UP000189796">
    <property type="component" value="Chromosome I"/>
</dbReference>
<reference evidence="2 3" key="1">
    <citation type="submission" date="2016-11" db="EMBL/GenBank/DDBJ databases">
        <authorList>
            <person name="Jaros S."/>
            <person name="Januszkiewicz K."/>
            <person name="Wedrychowicz H."/>
        </authorList>
    </citation>
    <scope>NUCLEOTIDE SEQUENCE [LARGE SCALE GENOMIC DNA]</scope>
    <source>
        <strain evidence="2 3">GAS138</strain>
    </source>
</reference>
<protein>
    <recommendedName>
        <fullName evidence="4">Beta-barrel porin 2</fullName>
    </recommendedName>
</protein>
<organism evidence="2 3">
    <name type="scientific">Bradyrhizobium erythrophlei</name>
    <dbReference type="NCBI Taxonomy" id="1437360"/>
    <lineage>
        <taxon>Bacteria</taxon>
        <taxon>Pseudomonadati</taxon>
        <taxon>Pseudomonadota</taxon>
        <taxon>Alphaproteobacteria</taxon>
        <taxon>Hyphomicrobiales</taxon>
        <taxon>Nitrobacteraceae</taxon>
        <taxon>Bradyrhizobium</taxon>
    </lineage>
</organism>
<feature type="signal peptide" evidence="1">
    <location>
        <begin position="1"/>
        <end position="21"/>
    </location>
</feature>
<evidence type="ECO:0000313" key="3">
    <source>
        <dbReference type="Proteomes" id="UP000189796"/>
    </source>
</evidence>
<dbReference type="AlphaFoldDB" id="A0A1M5TI85"/>
<gene>
    <name evidence="2" type="ORF">SAMN05443248_5032</name>
</gene>
<dbReference type="OrthoDB" id="8222018at2"/>
<feature type="chain" id="PRO_5012928955" description="Beta-barrel porin 2" evidence="1">
    <location>
        <begin position="22"/>
        <end position="406"/>
    </location>
</feature>